<dbReference type="CDD" id="cd16431">
    <property type="entry name" value="IcmE"/>
    <property type="match status" value="1"/>
</dbReference>
<dbReference type="InterPro" id="IPR049855">
    <property type="entry name" value="DotG/IcmE-like_C"/>
</dbReference>
<evidence type="ECO:0000313" key="4">
    <source>
        <dbReference type="Proteomes" id="UP000266206"/>
    </source>
</evidence>
<dbReference type="OrthoDB" id="8970103at2"/>
<evidence type="ECO:0000256" key="2">
    <source>
        <dbReference type="SAM" id="Phobius"/>
    </source>
</evidence>
<name>A0A3A1YS34_9BURK</name>
<proteinExistence type="predicted"/>
<organism evidence="3 4">
    <name type="scientific">Neopusillimonas maritima</name>
    <dbReference type="NCBI Taxonomy" id="2026239"/>
    <lineage>
        <taxon>Bacteria</taxon>
        <taxon>Pseudomonadati</taxon>
        <taxon>Pseudomonadota</taxon>
        <taxon>Betaproteobacteria</taxon>
        <taxon>Burkholderiales</taxon>
        <taxon>Alcaligenaceae</taxon>
        <taxon>Neopusillimonas</taxon>
    </lineage>
</organism>
<feature type="region of interest" description="Disordered" evidence="1">
    <location>
        <begin position="177"/>
        <end position="205"/>
    </location>
</feature>
<feature type="region of interest" description="Disordered" evidence="1">
    <location>
        <begin position="94"/>
        <end position="138"/>
    </location>
</feature>
<dbReference type="EMBL" id="NQYH01000005">
    <property type="protein sequence ID" value="RIY41022.1"/>
    <property type="molecule type" value="Genomic_DNA"/>
</dbReference>
<keyword evidence="2" id="KW-1133">Transmembrane helix</keyword>
<accession>A0A3A1YS34</accession>
<dbReference type="Proteomes" id="UP000266206">
    <property type="component" value="Unassembled WGS sequence"/>
</dbReference>
<evidence type="ECO:0000313" key="3">
    <source>
        <dbReference type="EMBL" id="RIY41022.1"/>
    </source>
</evidence>
<protein>
    <submittedName>
        <fullName evidence="3">Uncharacterized protein</fullName>
    </submittedName>
</protein>
<feature type="transmembrane region" description="Helical" evidence="2">
    <location>
        <begin position="20"/>
        <end position="40"/>
    </location>
</feature>
<evidence type="ECO:0000256" key="1">
    <source>
        <dbReference type="SAM" id="MobiDB-lite"/>
    </source>
</evidence>
<reference evidence="3 4" key="1">
    <citation type="submission" date="2017-08" db="EMBL/GenBank/DDBJ databases">
        <title>Pusillimonas indicus sp. nov., a member of the family Alcaligenaceae isolated from surface seawater.</title>
        <authorList>
            <person name="Li J."/>
        </authorList>
    </citation>
    <scope>NUCLEOTIDE SEQUENCE [LARGE SCALE GENOMIC DNA]</scope>
    <source>
        <strain evidence="3 4">L52-1-41</strain>
    </source>
</reference>
<keyword evidence="2" id="KW-0472">Membrane</keyword>
<feature type="compositionally biased region" description="Polar residues" evidence="1">
    <location>
        <begin position="126"/>
        <end position="138"/>
    </location>
</feature>
<comment type="caution">
    <text evidence="3">The sequence shown here is derived from an EMBL/GenBank/DDBJ whole genome shotgun (WGS) entry which is preliminary data.</text>
</comment>
<dbReference type="RefSeq" id="WP_119516023.1">
    <property type="nucleotide sequence ID" value="NZ_NQYH01000005.1"/>
</dbReference>
<gene>
    <name evidence="3" type="ORF">CJP73_07700</name>
</gene>
<sequence length="403" mass="43742">MGLKQDLKKPLDAGFKRNLLIIGGAIGVSVLVIGAMMMFASNEQRKSSAQETTLTRVMPAENKDNDYEISPAMRERLAKVQEEEAIAAYREGRSYIPENTLGPGQRVQQEQRQPAAADPSGPGESSYAQYTTRPRQITQQDTLNAQRDLISRGLELQLQQIAYVFEPAQSATVQIKPTESQDNRVNGQGAANNGSTDPRGAQNTPPVIFPGLQIAPARLESPINTDKSRFVSATITAGPLQGAYLIGEAAPMTLSGDVEDVGVQMTQMRFKNQLYPIDAILLNEQTASDMMEADIDRHIISKQVLPVIMAGLSGLSTFFTAQGQTGVRYSPSPGLNENIIVDQPKASREEAKQQGIGDAIGALVDNGNQQVNRMQQRPNTATVDAYTPVGVLFRQPVYAKTAQ</sequence>
<keyword evidence="2" id="KW-0812">Transmembrane</keyword>
<dbReference type="AlphaFoldDB" id="A0A3A1YS34"/>